<evidence type="ECO:0000256" key="3">
    <source>
        <dbReference type="ARBA" id="ARBA00022989"/>
    </source>
</evidence>
<feature type="transmembrane region" description="Helical" evidence="5">
    <location>
        <begin position="56"/>
        <end position="76"/>
    </location>
</feature>
<dbReference type="InterPro" id="IPR020846">
    <property type="entry name" value="MFS_dom"/>
</dbReference>
<dbReference type="RefSeq" id="WP_152126276.1">
    <property type="nucleotide sequence ID" value="NZ_WELI01000010.1"/>
</dbReference>
<dbReference type="PANTHER" id="PTHR23508:SF10">
    <property type="entry name" value="CARBOXYLIC ACID TRANSPORTER PROTEIN HOMOLOG"/>
    <property type="match status" value="1"/>
</dbReference>
<evidence type="ECO:0000259" key="6">
    <source>
        <dbReference type="PROSITE" id="PS50850"/>
    </source>
</evidence>
<dbReference type="PROSITE" id="PS00217">
    <property type="entry name" value="SUGAR_TRANSPORT_2"/>
    <property type="match status" value="1"/>
</dbReference>
<keyword evidence="4 5" id="KW-0472">Membrane</keyword>
<dbReference type="GO" id="GO:0005886">
    <property type="term" value="C:plasma membrane"/>
    <property type="evidence" value="ECO:0007669"/>
    <property type="project" value="TreeGrafter"/>
</dbReference>
<dbReference type="InterPro" id="IPR036259">
    <property type="entry name" value="MFS_trans_sf"/>
</dbReference>
<dbReference type="SUPFAM" id="SSF103473">
    <property type="entry name" value="MFS general substrate transporter"/>
    <property type="match status" value="1"/>
</dbReference>
<evidence type="ECO:0000256" key="2">
    <source>
        <dbReference type="ARBA" id="ARBA00022692"/>
    </source>
</evidence>
<keyword evidence="3 5" id="KW-1133">Transmembrane helix</keyword>
<reference evidence="7 8" key="1">
    <citation type="submission" date="2019-10" db="EMBL/GenBank/DDBJ databases">
        <title>Rudanella paleaurantiibacter sp. nov., isolated from sludge.</title>
        <authorList>
            <person name="Xu S.Q."/>
        </authorList>
    </citation>
    <scope>NUCLEOTIDE SEQUENCE [LARGE SCALE GENOMIC DNA]</scope>
    <source>
        <strain evidence="7 8">HX-22-17</strain>
    </source>
</reference>
<dbReference type="InterPro" id="IPR005829">
    <property type="entry name" value="Sugar_transporter_CS"/>
</dbReference>
<evidence type="ECO:0000256" key="1">
    <source>
        <dbReference type="ARBA" id="ARBA00004141"/>
    </source>
</evidence>
<dbReference type="PROSITE" id="PS50850">
    <property type="entry name" value="MFS"/>
    <property type="match status" value="1"/>
</dbReference>
<feature type="transmembrane region" description="Helical" evidence="5">
    <location>
        <begin position="171"/>
        <end position="195"/>
    </location>
</feature>
<feature type="domain" description="Major facilitator superfamily (MFS) profile" evidence="6">
    <location>
        <begin position="21"/>
        <end position="431"/>
    </location>
</feature>
<feature type="transmembrane region" description="Helical" evidence="5">
    <location>
        <begin position="343"/>
        <end position="364"/>
    </location>
</feature>
<keyword evidence="2 5" id="KW-0812">Transmembrane</keyword>
<protein>
    <submittedName>
        <fullName evidence="7">MFS transporter</fullName>
    </submittedName>
</protein>
<dbReference type="AlphaFoldDB" id="A0A7J5TUG2"/>
<dbReference type="Gene3D" id="1.20.1250.20">
    <property type="entry name" value="MFS general substrate transporter like domains"/>
    <property type="match status" value="1"/>
</dbReference>
<dbReference type="Proteomes" id="UP000488299">
    <property type="component" value="Unassembled WGS sequence"/>
</dbReference>
<name>A0A7J5TUG2_9BACT</name>
<feature type="transmembrane region" description="Helical" evidence="5">
    <location>
        <begin position="256"/>
        <end position="275"/>
    </location>
</feature>
<evidence type="ECO:0000256" key="5">
    <source>
        <dbReference type="SAM" id="Phobius"/>
    </source>
</evidence>
<feature type="transmembrane region" description="Helical" evidence="5">
    <location>
        <begin position="88"/>
        <end position="106"/>
    </location>
</feature>
<feature type="transmembrane region" description="Helical" evidence="5">
    <location>
        <begin position="376"/>
        <end position="403"/>
    </location>
</feature>
<dbReference type="EMBL" id="WELI01000010">
    <property type="protein sequence ID" value="KAB7727644.1"/>
    <property type="molecule type" value="Genomic_DNA"/>
</dbReference>
<gene>
    <name evidence="7" type="ORF">F5984_21500</name>
</gene>
<proteinExistence type="predicted"/>
<feature type="transmembrane region" description="Helical" evidence="5">
    <location>
        <begin position="21"/>
        <end position="44"/>
    </location>
</feature>
<feature type="transmembrane region" description="Helical" evidence="5">
    <location>
        <begin position="144"/>
        <end position="165"/>
    </location>
</feature>
<comment type="caution">
    <text evidence="7">The sequence shown here is derived from an EMBL/GenBank/DDBJ whole genome shotgun (WGS) entry which is preliminary data.</text>
</comment>
<dbReference type="PANTHER" id="PTHR23508">
    <property type="entry name" value="CARBOXYLIC ACID TRANSPORTER PROTEIN HOMOLOG"/>
    <property type="match status" value="1"/>
</dbReference>
<dbReference type="PROSITE" id="PS00216">
    <property type="entry name" value="SUGAR_TRANSPORT_1"/>
    <property type="match status" value="1"/>
</dbReference>
<dbReference type="GO" id="GO:0046943">
    <property type="term" value="F:carboxylic acid transmembrane transporter activity"/>
    <property type="evidence" value="ECO:0007669"/>
    <property type="project" value="TreeGrafter"/>
</dbReference>
<feature type="transmembrane region" description="Helical" evidence="5">
    <location>
        <begin position="409"/>
        <end position="427"/>
    </location>
</feature>
<dbReference type="Pfam" id="PF07690">
    <property type="entry name" value="MFS_1"/>
    <property type="match status" value="1"/>
</dbReference>
<organism evidence="7 8">
    <name type="scientific">Rudanella paleaurantiibacter</name>
    <dbReference type="NCBI Taxonomy" id="2614655"/>
    <lineage>
        <taxon>Bacteria</taxon>
        <taxon>Pseudomonadati</taxon>
        <taxon>Bacteroidota</taxon>
        <taxon>Cytophagia</taxon>
        <taxon>Cytophagales</taxon>
        <taxon>Cytophagaceae</taxon>
        <taxon>Rudanella</taxon>
    </lineage>
</organism>
<evidence type="ECO:0000313" key="8">
    <source>
        <dbReference type="Proteomes" id="UP000488299"/>
    </source>
</evidence>
<feature type="transmembrane region" description="Helical" evidence="5">
    <location>
        <begin position="321"/>
        <end position="337"/>
    </location>
</feature>
<evidence type="ECO:0000313" key="7">
    <source>
        <dbReference type="EMBL" id="KAB7727644.1"/>
    </source>
</evidence>
<feature type="transmembrane region" description="Helical" evidence="5">
    <location>
        <begin position="287"/>
        <end position="309"/>
    </location>
</feature>
<evidence type="ECO:0000256" key="4">
    <source>
        <dbReference type="ARBA" id="ARBA00023136"/>
    </source>
</evidence>
<keyword evidence="8" id="KW-1185">Reference proteome</keyword>
<comment type="subcellular location">
    <subcellularLocation>
        <location evidence="1">Membrane</location>
        <topology evidence="1">Multi-pass membrane protein</topology>
    </subcellularLocation>
</comment>
<dbReference type="InterPro" id="IPR011701">
    <property type="entry name" value="MFS"/>
</dbReference>
<sequence>MEVSPTLLIDQRPISRLQYATVWICFLMNMLDGMDVMVISYAAPAIAKSWNVRPEALGAVFSSGLFGMTAGALFMAPYADKIGRKAMIMLSALIMGISIYLTALSTGIGHLIIYRFISGLGIGCMLASTAALASEYTPHKTRDFWVSFVIAGYPVGAVLSGLVAARVIPDLGWQSIFEIAGVATFVTLPLIGLFLTESLEFYLKSQPAGALEKANSILTKMGQSTYSQLPAKPARQAVIPVNSLLANDYKIPTLQLWAALFLAFATLYFLTSWIPKLATNAGLSMELAIYAGTVFNVGAFFGITIQGYFSSRFGLKRTIGLYLIMTGVVMIAFRFFMGSDTLLLVFGLLGFGIQGGFVGLYAVAARMYPTEFRTTGVGWAIGMGRLGGIIGPAVGGILIGMGLSMVTNFLIYAVPTIFAGIMTLYISSKKVS</sequence>
<accession>A0A7J5TUG2</accession>
<dbReference type="CDD" id="cd17365">
    <property type="entry name" value="MFS_PcaK_like"/>
    <property type="match status" value="1"/>
</dbReference>
<feature type="transmembrane region" description="Helical" evidence="5">
    <location>
        <begin position="112"/>
        <end position="132"/>
    </location>
</feature>